<sequence>MHFGVVVAILYCVQFSRELGESEVERIARMMLEQPFYDLTTEEEYASITAALAEDSWDRDLSWQPHDESSVRDFLRRLLERLDELRPWREPPFRALGLDR</sequence>
<evidence type="ECO:0000313" key="2">
    <source>
        <dbReference type="Proteomes" id="UP000472335"/>
    </source>
</evidence>
<gene>
    <name evidence="1" type="ORF">G5C60_41965</name>
</gene>
<keyword evidence="2" id="KW-1185">Reference proteome</keyword>
<protein>
    <recommendedName>
        <fullName evidence="3">CdiI immunity protein domain-containing protein</fullName>
    </recommendedName>
</protein>
<accession>A0A6G4VIQ0</accession>
<evidence type="ECO:0000313" key="1">
    <source>
        <dbReference type="EMBL" id="NGO13989.1"/>
    </source>
</evidence>
<proteinExistence type="predicted"/>
<dbReference type="AlphaFoldDB" id="A0A6G4VIQ0"/>
<dbReference type="Proteomes" id="UP000472335">
    <property type="component" value="Unassembled WGS sequence"/>
</dbReference>
<organism evidence="1 2">
    <name type="scientific">Streptomyces scabichelini</name>
    <dbReference type="NCBI Taxonomy" id="2711217"/>
    <lineage>
        <taxon>Bacteria</taxon>
        <taxon>Bacillati</taxon>
        <taxon>Actinomycetota</taxon>
        <taxon>Actinomycetes</taxon>
        <taxon>Kitasatosporales</taxon>
        <taxon>Streptomycetaceae</taxon>
        <taxon>Streptomyces</taxon>
    </lineage>
</organism>
<dbReference type="RefSeq" id="WP_165267928.1">
    <property type="nucleotide sequence ID" value="NZ_JAAKZY010000226.1"/>
</dbReference>
<dbReference type="EMBL" id="JAAKZY010000226">
    <property type="protein sequence ID" value="NGO13989.1"/>
    <property type="molecule type" value="Genomic_DNA"/>
</dbReference>
<name>A0A6G4VIQ0_9ACTN</name>
<evidence type="ECO:0008006" key="3">
    <source>
        <dbReference type="Google" id="ProtNLM"/>
    </source>
</evidence>
<comment type="caution">
    <text evidence="1">The sequence shown here is derived from an EMBL/GenBank/DDBJ whole genome shotgun (WGS) entry which is preliminary data.</text>
</comment>
<reference evidence="1 2" key="1">
    <citation type="submission" date="2020-02" db="EMBL/GenBank/DDBJ databases">
        <title>Whole-genome analyses of novel actinobacteria.</title>
        <authorList>
            <person name="Sahin N."/>
            <person name="Gencbay T."/>
        </authorList>
    </citation>
    <scope>NUCLEOTIDE SEQUENCE [LARGE SCALE GENOMIC DNA]</scope>
    <source>
        <strain evidence="1 2">HC44</strain>
    </source>
</reference>